<evidence type="ECO:0000313" key="2">
    <source>
        <dbReference type="EMBL" id="CAB4184488.1"/>
    </source>
</evidence>
<evidence type="ECO:0000313" key="4">
    <source>
        <dbReference type="EMBL" id="CAB4216335.1"/>
    </source>
</evidence>
<dbReference type="EMBL" id="LR797438">
    <property type="protein sequence ID" value="CAB4216335.1"/>
    <property type="molecule type" value="Genomic_DNA"/>
</dbReference>
<keyword evidence="1" id="KW-0472">Membrane</keyword>
<sequence length="86" mass="9332">MNKPLLSVVLQSVQLVVLVIGVGGLFLAIGRRDATLDMNGAQISELRSICSDLAKITGQLSISDGSQIARLEAIDQRLTRLETRRQ</sequence>
<keyword evidence="1" id="KW-1133">Transmembrane helix</keyword>
<dbReference type="EMBL" id="LR797065">
    <property type="protein sequence ID" value="CAB4184488.1"/>
    <property type="molecule type" value="Genomic_DNA"/>
</dbReference>
<dbReference type="EMBL" id="LR797184">
    <property type="protein sequence ID" value="CAB4192395.1"/>
    <property type="molecule type" value="Genomic_DNA"/>
</dbReference>
<reference evidence="4" key="1">
    <citation type="submission" date="2020-05" db="EMBL/GenBank/DDBJ databases">
        <authorList>
            <person name="Chiriac C."/>
            <person name="Salcher M."/>
            <person name="Ghai R."/>
            <person name="Kavagutti S V."/>
        </authorList>
    </citation>
    <scope>NUCLEOTIDE SEQUENCE</scope>
</reference>
<proteinExistence type="predicted"/>
<evidence type="ECO:0000313" key="3">
    <source>
        <dbReference type="EMBL" id="CAB4192395.1"/>
    </source>
</evidence>
<accession>A0A6J5SNN7</accession>
<evidence type="ECO:0000256" key="1">
    <source>
        <dbReference type="SAM" id="Phobius"/>
    </source>
</evidence>
<name>A0A6J5SNN7_9CAUD</name>
<keyword evidence="1" id="KW-0812">Transmembrane</keyword>
<evidence type="ECO:0000313" key="5">
    <source>
        <dbReference type="EMBL" id="CAB5230482.1"/>
    </source>
</evidence>
<organism evidence="4">
    <name type="scientific">uncultured Caudovirales phage</name>
    <dbReference type="NCBI Taxonomy" id="2100421"/>
    <lineage>
        <taxon>Viruses</taxon>
        <taxon>Duplodnaviria</taxon>
        <taxon>Heunggongvirae</taxon>
        <taxon>Uroviricota</taxon>
        <taxon>Caudoviricetes</taxon>
        <taxon>Peduoviridae</taxon>
        <taxon>Maltschvirus</taxon>
        <taxon>Maltschvirus maltsch</taxon>
    </lineage>
</organism>
<feature type="transmembrane region" description="Helical" evidence="1">
    <location>
        <begin position="6"/>
        <end position="29"/>
    </location>
</feature>
<protein>
    <submittedName>
        <fullName evidence="4">Uncharacterized protein</fullName>
    </submittedName>
</protein>
<dbReference type="EMBL" id="LR798418">
    <property type="protein sequence ID" value="CAB5230482.1"/>
    <property type="molecule type" value="Genomic_DNA"/>
</dbReference>
<gene>
    <name evidence="2" type="ORF">UFOVP1128_14</name>
    <name evidence="3" type="ORF">UFOVP1237_31</name>
    <name evidence="4" type="ORF">UFOVP1489_30</name>
    <name evidence="5" type="ORF">UFOVP1575_28</name>
</gene>